<dbReference type="InterPro" id="IPR004610">
    <property type="entry name" value="RecJ"/>
</dbReference>
<evidence type="ECO:0000256" key="2">
    <source>
        <dbReference type="ARBA" id="ARBA00019841"/>
    </source>
</evidence>
<dbReference type="Proteomes" id="UP000242972">
    <property type="component" value="Unassembled WGS sequence"/>
</dbReference>
<dbReference type="Pfam" id="PF01368">
    <property type="entry name" value="DHH"/>
    <property type="match status" value="1"/>
</dbReference>
<keyword evidence="3" id="KW-0540">Nuclease</keyword>
<feature type="domain" description="DDH" evidence="6">
    <location>
        <begin position="83"/>
        <end position="226"/>
    </location>
</feature>
<dbReference type="GO" id="GO:0006281">
    <property type="term" value="P:DNA repair"/>
    <property type="evidence" value="ECO:0007669"/>
    <property type="project" value="InterPro"/>
</dbReference>
<name>A0A2T2XHR3_9FIRM</name>
<evidence type="ECO:0000256" key="3">
    <source>
        <dbReference type="ARBA" id="ARBA00022722"/>
    </source>
</evidence>
<proteinExistence type="inferred from homology"/>
<protein>
    <recommendedName>
        <fullName evidence="2">Single-stranded-DNA-specific exonuclease RecJ</fullName>
    </recommendedName>
</protein>
<accession>A0A2T2XHR3</accession>
<keyword evidence="5 9" id="KW-0269">Exonuclease</keyword>
<dbReference type="InterPro" id="IPR041122">
    <property type="entry name" value="RecJ_OB"/>
</dbReference>
<dbReference type="PANTHER" id="PTHR30255">
    <property type="entry name" value="SINGLE-STRANDED-DNA-SPECIFIC EXONUCLEASE RECJ"/>
    <property type="match status" value="1"/>
</dbReference>
<evidence type="ECO:0000313" key="10">
    <source>
        <dbReference type="Proteomes" id="UP000242972"/>
    </source>
</evidence>
<evidence type="ECO:0000256" key="4">
    <source>
        <dbReference type="ARBA" id="ARBA00022801"/>
    </source>
</evidence>
<evidence type="ECO:0000259" key="8">
    <source>
        <dbReference type="Pfam" id="PF17768"/>
    </source>
</evidence>
<dbReference type="NCBIfam" id="TIGR00644">
    <property type="entry name" value="recJ"/>
    <property type="match status" value="1"/>
</dbReference>
<gene>
    <name evidence="9" type="primary">recJ</name>
    <name evidence="9" type="ORF">C7B46_07200</name>
</gene>
<dbReference type="GO" id="GO:0003676">
    <property type="term" value="F:nucleic acid binding"/>
    <property type="evidence" value="ECO:0007669"/>
    <property type="project" value="InterPro"/>
</dbReference>
<dbReference type="InterPro" id="IPR051673">
    <property type="entry name" value="SSDNA_exonuclease_RecJ"/>
</dbReference>
<dbReference type="Pfam" id="PF02272">
    <property type="entry name" value="DHHA1"/>
    <property type="match status" value="1"/>
</dbReference>
<dbReference type="GO" id="GO:0006310">
    <property type="term" value="P:DNA recombination"/>
    <property type="evidence" value="ECO:0007669"/>
    <property type="project" value="InterPro"/>
</dbReference>
<dbReference type="Pfam" id="PF17768">
    <property type="entry name" value="RecJ_OB"/>
    <property type="match status" value="1"/>
</dbReference>
<evidence type="ECO:0000259" key="7">
    <source>
        <dbReference type="Pfam" id="PF02272"/>
    </source>
</evidence>
<dbReference type="GO" id="GO:0008409">
    <property type="term" value="F:5'-3' exonuclease activity"/>
    <property type="evidence" value="ECO:0007669"/>
    <property type="project" value="InterPro"/>
</dbReference>
<evidence type="ECO:0000313" key="9">
    <source>
        <dbReference type="EMBL" id="PSR34041.1"/>
    </source>
</evidence>
<feature type="domain" description="RecJ OB" evidence="8">
    <location>
        <begin position="454"/>
        <end position="556"/>
    </location>
</feature>
<dbReference type="InterPro" id="IPR001667">
    <property type="entry name" value="DDH_dom"/>
</dbReference>
<evidence type="ECO:0000259" key="6">
    <source>
        <dbReference type="Pfam" id="PF01368"/>
    </source>
</evidence>
<feature type="domain" description="DHHA1" evidence="7">
    <location>
        <begin position="348"/>
        <end position="426"/>
    </location>
</feature>
<comment type="caution">
    <text evidence="9">The sequence shown here is derived from an EMBL/GenBank/DDBJ whole genome shotgun (WGS) entry which is preliminary data.</text>
</comment>
<dbReference type="AlphaFoldDB" id="A0A2T2XHR3"/>
<organism evidence="9 10">
    <name type="scientific">Sulfobacillus benefaciens</name>
    <dbReference type="NCBI Taxonomy" id="453960"/>
    <lineage>
        <taxon>Bacteria</taxon>
        <taxon>Bacillati</taxon>
        <taxon>Bacillota</taxon>
        <taxon>Clostridia</taxon>
        <taxon>Eubacteriales</taxon>
        <taxon>Clostridiales Family XVII. Incertae Sedis</taxon>
        <taxon>Sulfobacillus</taxon>
    </lineage>
</organism>
<dbReference type="PANTHER" id="PTHR30255:SF2">
    <property type="entry name" value="SINGLE-STRANDED-DNA-SPECIFIC EXONUCLEASE RECJ"/>
    <property type="match status" value="1"/>
</dbReference>
<dbReference type="Gene3D" id="3.10.310.30">
    <property type="match status" value="1"/>
</dbReference>
<dbReference type="Gene3D" id="3.90.1640.30">
    <property type="match status" value="1"/>
</dbReference>
<evidence type="ECO:0000256" key="5">
    <source>
        <dbReference type="ARBA" id="ARBA00022839"/>
    </source>
</evidence>
<evidence type="ECO:0000256" key="1">
    <source>
        <dbReference type="ARBA" id="ARBA00005915"/>
    </source>
</evidence>
<dbReference type="SUPFAM" id="SSF64182">
    <property type="entry name" value="DHH phosphoesterases"/>
    <property type="match status" value="1"/>
</dbReference>
<dbReference type="EMBL" id="PXYW01000013">
    <property type="protein sequence ID" value="PSR34041.1"/>
    <property type="molecule type" value="Genomic_DNA"/>
</dbReference>
<dbReference type="InterPro" id="IPR038763">
    <property type="entry name" value="DHH_sf"/>
</dbReference>
<dbReference type="InterPro" id="IPR003156">
    <property type="entry name" value="DHHA1_dom"/>
</dbReference>
<comment type="similarity">
    <text evidence="1">Belongs to the RecJ family.</text>
</comment>
<sequence length="763" mass="85317">MKNFQYPVWTARDAEEVELLARFARECEISAVTAQVLWRRGVKTREAYGALIQQSETLSSPFELPDMDLVVKHLHEAKQHRQKIRVYGDYDADGVTATAVMVRGLETWGMSGLVDYYIPNRFDEGYGLNVEAVMQAAADKIPWMITVDCGSSSPEAAETARQLGIRLMITDHHGLPLQLPQAMALVNPERMSEPNRLSGAGVALQVIRALLEENTPKWCYGVAAIGTVADVVPLVGDNRTLVQTGLTVLKRGLVPGVNALMAAESRDVTAITAEDLGFLVGPQLNAAGRMGDADLAVRTLLSEDDQEAVASATQLQGINQARRRLERDITDRAWDWIAQTWTKELPPFVVVAGDNWHHGVIGITASRLKETLRRPVAVIGWESDTGKGSARGIDGLHLLYHMRRHADRFSKLGGHQGAAGFSLPRQDPVELSYLLSEDFPAPALKQLRHGPILDWEGPASRIDKRVVTELSRLEPFGHGFERPHLMLNGVVGDVWTMGKEHQHLALAFQDHDIKAVAFGRGDMATACSPKTGTRVVAKLVWNSFRGRTQPQWLVDDIVTPWALGDIFDKVRWQEPPNFLTGRIIIMVSDTHADWPLPRIGDNRLTWERAMRGQLTRISVDVWQPWPRLVAWADHVVWDVHPPSRVWLNAAATLLGPDGVMWVNPEADRTAVERHLAKMVPDRDRLARHWRRWKQGVSPFMVGRAIFRELGLDARSGESTKVSLDGSVQYCNAQILWQDYQDCKPYPVTEWENLSKATSGDRLR</sequence>
<reference evidence="9 10" key="1">
    <citation type="journal article" date="2014" name="BMC Genomics">
        <title>Comparison of environmental and isolate Sulfobacillus genomes reveals diverse carbon, sulfur, nitrogen, and hydrogen metabolisms.</title>
        <authorList>
            <person name="Justice N.B."/>
            <person name="Norman A."/>
            <person name="Brown C.T."/>
            <person name="Singh A."/>
            <person name="Thomas B.C."/>
            <person name="Banfield J.F."/>
        </authorList>
    </citation>
    <scope>NUCLEOTIDE SEQUENCE [LARGE SCALE GENOMIC DNA]</scope>
    <source>
        <strain evidence="9">AMDSBA4</strain>
    </source>
</reference>
<keyword evidence="4" id="KW-0378">Hydrolase</keyword>